<dbReference type="Pfam" id="PF00076">
    <property type="entry name" value="RRM_1"/>
    <property type="match status" value="1"/>
</dbReference>
<evidence type="ECO:0000313" key="7">
    <source>
        <dbReference type="Proteomes" id="UP000007797"/>
    </source>
</evidence>
<keyword evidence="1 2" id="KW-0694">RNA-binding</keyword>
<dbReference type="PROSITE" id="PS50177">
    <property type="entry name" value="NTF2_DOMAIN"/>
    <property type="match status" value="1"/>
</dbReference>
<dbReference type="InterPro" id="IPR035979">
    <property type="entry name" value="RBD_domain_sf"/>
</dbReference>
<organism evidence="6 7">
    <name type="scientific">Cavenderia fasciculata</name>
    <name type="common">Slime mold</name>
    <name type="synonym">Dictyostelium fasciculatum</name>
    <dbReference type="NCBI Taxonomy" id="261658"/>
    <lineage>
        <taxon>Eukaryota</taxon>
        <taxon>Amoebozoa</taxon>
        <taxon>Evosea</taxon>
        <taxon>Eumycetozoa</taxon>
        <taxon>Dictyostelia</taxon>
        <taxon>Acytosteliales</taxon>
        <taxon>Cavenderiaceae</taxon>
        <taxon>Cavenderia</taxon>
    </lineage>
</organism>
<dbReference type="Proteomes" id="UP000007797">
    <property type="component" value="Unassembled WGS sequence"/>
</dbReference>
<dbReference type="RefSeq" id="XP_004351336.1">
    <property type="nucleotide sequence ID" value="XM_004351284.1"/>
</dbReference>
<dbReference type="GO" id="GO:0003729">
    <property type="term" value="F:mRNA binding"/>
    <property type="evidence" value="ECO:0007669"/>
    <property type="project" value="TreeGrafter"/>
</dbReference>
<reference evidence="7" key="1">
    <citation type="journal article" date="2011" name="Genome Res.">
        <title>Phylogeny-wide analysis of social amoeba genomes highlights ancient origins for complex intercellular communication.</title>
        <authorList>
            <person name="Heidel A.J."/>
            <person name="Lawal H.M."/>
            <person name="Felder M."/>
            <person name="Schilde C."/>
            <person name="Helps N.R."/>
            <person name="Tunggal B."/>
            <person name="Rivero F."/>
            <person name="John U."/>
            <person name="Schleicher M."/>
            <person name="Eichinger L."/>
            <person name="Platzer M."/>
            <person name="Noegel A.A."/>
            <person name="Schaap P."/>
            <person name="Gloeckner G."/>
        </authorList>
    </citation>
    <scope>NUCLEOTIDE SEQUENCE [LARGE SCALE GENOMIC DNA]</scope>
    <source>
        <strain evidence="7">SH3</strain>
    </source>
</reference>
<evidence type="ECO:0000256" key="3">
    <source>
        <dbReference type="SAM" id="MobiDB-lite"/>
    </source>
</evidence>
<evidence type="ECO:0000256" key="1">
    <source>
        <dbReference type="ARBA" id="ARBA00022884"/>
    </source>
</evidence>
<feature type="region of interest" description="Disordered" evidence="3">
    <location>
        <begin position="247"/>
        <end position="338"/>
    </location>
</feature>
<dbReference type="SUPFAM" id="SSF54427">
    <property type="entry name" value="NTF2-like"/>
    <property type="match status" value="1"/>
</dbReference>
<feature type="compositionally biased region" description="Basic and acidic residues" evidence="3">
    <location>
        <begin position="310"/>
        <end position="319"/>
    </location>
</feature>
<dbReference type="Pfam" id="PF02136">
    <property type="entry name" value="NTF2"/>
    <property type="match status" value="1"/>
</dbReference>
<evidence type="ECO:0000256" key="2">
    <source>
        <dbReference type="PROSITE-ProRule" id="PRU00176"/>
    </source>
</evidence>
<dbReference type="Gene3D" id="3.30.70.330">
    <property type="match status" value="1"/>
</dbReference>
<evidence type="ECO:0000313" key="6">
    <source>
        <dbReference type="EMBL" id="EGG14820.1"/>
    </source>
</evidence>
<dbReference type="GO" id="GO:0005829">
    <property type="term" value="C:cytosol"/>
    <property type="evidence" value="ECO:0007669"/>
    <property type="project" value="TreeGrafter"/>
</dbReference>
<gene>
    <name evidence="6" type="ORF">DFA_10693</name>
</gene>
<feature type="domain" description="NTF2" evidence="5">
    <location>
        <begin position="1"/>
        <end position="107"/>
    </location>
</feature>
<feature type="domain" description="RRM" evidence="4">
    <location>
        <begin position="320"/>
        <end position="399"/>
    </location>
</feature>
<accession>F4QB48</accession>
<dbReference type="KEGG" id="dfa:DFA_10693"/>
<dbReference type="InterPro" id="IPR039539">
    <property type="entry name" value="Ras_GTPase_bind_prot"/>
</dbReference>
<dbReference type="Gene3D" id="3.10.450.50">
    <property type="match status" value="1"/>
</dbReference>
<feature type="compositionally biased region" description="Low complexity" evidence="3">
    <location>
        <begin position="419"/>
        <end position="471"/>
    </location>
</feature>
<sequence length="483" mass="52974">MSTAPHALGKFYTERSTFTRRTGAGADATATFVGGDKIQQEVNKLGFLGCRVGVKSIDGQKSPNDALFISCSGLISIQDDEERLFYHSFFLEMVGRSYFILNDVFSLIDKRFVQNHTPDEANKYVQEEEEEQVVEEPTMNGNHGEPLETVVAEPEPVVEKVVVETPAAAAAAAAAAVPSVADTTATAVATVVPVTPVVVEKEVATVAAVVVEKETPPTPTPKTTETKPTTATVAKAAPTYAEMISMAKPSSATPQSTTPLASPTNQSTAPAAAQPATTTTSTTNNNNKNNDRHHPNNNNNNKGGANQSAEKNKDNHKEGCTIFITPTDPNNHFDQDQHKQPLRSLFTPFGTITNVRVLSSYAFVEFEKPETVQEVLNKRSKSPMTLGDSITLKIEEKRNPFHSRPPFKKNQRSQDKQQNENINNNNSKNNENNNNNLNNKQPQQPQQQQQPKTRVQSPKPVKQQQPQQQQQNDTKPIKVNLNK</sequence>
<dbReference type="PANTHER" id="PTHR10693">
    <property type="entry name" value="RAS GTPASE-ACTIVATING PROTEIN-BINDING PROTEIN"/>
    <property type="match status" value="1"/>
</dbReference>
<protein>
    <submittedName>
        <fullName evidence="6">RNA recognition motif-containing protein RRM</fullName>
    </submittedName>
</protein>
<evidence type="ECO:0000259" key="5">
    <source>
        <dbReference type="PROSITE" id="PS50177"/>
    </source>
</evidence>
<dbReference type="EMBL" id="GL883027">
    <property type="protein sequence ID" value="EGG14820.1"/>
    <property type="molecule type" value="Genomic_DNA"/>
</dbReference>
<dbReference type="InterPro" id="IPR012677">
    <property type="entry name" value="Nucleotide-bd_a/b_plait_sf"/>
</dbReference>
<dbReference type="STRING" id="1054147.F4QB48"/>
<name>F4QB48_CACFS</name>
<dbReference type="InterPro" id="IPR000504">
    <property type="entry name" value="RRM_dom"/>
</dbReference>
<feature type="compositionally biased region" description="Polar residues" evidence="3">
    <location>
        <begin position="248"/>
        <end position="260"/>
    </location>
</feature>
<dbReference type="InterPro" id="IPR018222">
    <property type="entry name" value="Nuclear_transport_factor_2_euk"/>
</dbReference>
<dbReference type="OrthoDB" id="21490at2759"/>
<dbReference type="CDD" id="cd00780">
    <property type="entry name" value="NTF2"/>
    <property type="match status" value="1"/>
</dbReference>
<dbReference type="OMA" id="RPRGNAY"/>
<proteinExistence type="predicted"/>
<dbReference type="InterPro" id="IPR032710">
    <property type="entry name" value="NTF2-like_dom_sf"/>
</dbReference>
<dbReference type="InterPro" id="IPR002075">
    <property type="entry name" value="NTF2_dom"/>
</dbReference>
<feature type="region of interest" description="Disordered" evidence="3">
    <location>
        <begin position="383"/>
        <end position="483"/>
    </location>
</feature>
<feature type="compositionally biased region" description="Low complexity" evidence="3">
    <location>
        <begin position="296"/>
        <end position="309"/>
    </location>
</feature>
<feature type="compositionally biased region" description="Low complexity" evidence="3">
    <location>
        <begin position="261"/>
        <end position="288"/>
    </location>
</feature>
<dbReference type="GeneID" id="14866915"/>
<evidence type="ECO:0000259" key="4">
    <source>
        <dbReference type="PROSITE" id="PS50102"/>
    </source>
</evidence>
<dbReference type="SMART" id="SM00360">
    <property type="entry name" value="RRM"/>
    <property type="match status" value="1"/>
</dbReference>
<dbReference type="PROSITE" id="PS50102">
    <property type="entry name" value="RRM"/>
    <property type="match status" value="1"/>
</dbReference>
<dbReference type="AlphaFoldDB" id="F4QB48"/>
<dbReference type="GO" id="GO:1990904">
    <property type="term" value="C:ribonucleoprotein complex"/>
    <property type="evidence" value="ECO:0007669"/>
    <property type="project" value="TreeGrafter"/>
</dbReference>
<dbReference type="SUPFAM" id="SSF54928">
    <property type="entry name" value="RNA-binding domain, RBD"/>
    <property type="match status" value="1"/>
</dbReference>
<keyword evidence="7" id="KW-1185">Reference proteome</keyword>
<dbReference type="PANTHER" id="PTHR10693:SF20">
    <property type="entry name" value="AT27578P"/>
    <property type="match status" value="1"/>
</dbReference>